<dbReference type="Proteomes" id="UP000077266">
    <property type="component" value="Unassembled WGS sequence"/>
</dbReference>
<dbReference type="EMBL" id="KV425903">
    <property type="protein sequence ID" value="KZW00173.1"/>
    <property type="molecule type" value="Genomic_DNA"/>
</dbReference>
<accession>A0A165N406</accession>
<reference evidence="1 2" key="1">
    <citation type="journal article" date="2016" name="Mol. Biol. Evol.">
        <title>Comparative Genomics of Early-Diverging Mushroom-Forming Fungi Provides Insights into the Origins of Lignocellulose Decay Capabilities.</title>
        <authorList>
            <person name="Nagy L.G."/>
            <person name="Riley R."/>
            <person name="Tritt A."/>
            <person name="Adam C."/>
            <person name="Daum C."/>
            <person name="Floudas D."/>
            <person name="Sun H."/>
            <person name="Yadav J.S."/>
            <person name="Pangilinan J."/>
            <person name="Larsson K.H."/>
            <person name="Matsuura K."/>
            <person name="Barry K."/>
            <person name="Labutti K."/>
            <person name="Kuo R."/>
            <person name="Ohm R.A."/>
            <person name="Bhattacharya S.S."/>
            <person name="Shirouzu T."/>
            <person name="Yoshinaga Y."/>
            <person name="Martin F.M."/>
            <person name="Grigoriev I.V."/>
            <person name="Hibbett D.S."/>
        </authorList>
    </citation>
    <scope>NUCLEOTIDE SEQUENCE [LARGE SCALE GENOMIC DNA]</scope>
    <source>
        <strain evidence="1 2">HHB12029</strain>
    </source>
</reference>
<sequence length="769" mass="87336">MDINEILALATVVPSLDDSLASEAEELSAFLETAEEHILPLWNPRPEDRGLATWDTDEISRLRRLNIPENTTPSIPDLGIHALGRLDALDPAFPNTLNDFVNGENHTFLSDASGVGKTRLVTEALDRYGGFYFTCTAGTSLNAHGSADLATALTEIRTQGVYGSGLFENIAISKRMSRRATAELAHNQRHVRRIFERLLLSRLLVFNEFCTQSSTRGLAEERARRIWLLLQLRPEATLHHDYFYNIYRAVEDLHDEEVVYRLESALEACGSRISYVVIDEAHIAQDSFTHAFATSTYEVPRHASILRELIKCFADHLPQQRLVVSSPQLDLPLMIDAIADSNTTTKDVRHFGGLRTLDSVERCTDYLNHFFPNAFSPEDYRQVYTWTRGRMRFLALLTTYALKFGARNMLQCLYALVSVLVDYNPRGVEPPLAKHDDFHLETVLPLLDHKDMDRSATWPTLRKSVVDYVLHGRTEPRLEHCASLVSLNAAHFLDSGSSPSAVVDEPIILLRITRWVQTSARASIFGVIRRKLADNAFDLKEAAFVEGFAAVLWSAFNAFDVSACFDFPGLRPDWVHHRASLVLPCFRRRRRPFAPLTARPESLLNVAETRDDVFKWLNDASRPFLIPDKDFGAELLFMLDLHGDAQVLVTVHTKFSEAKRTRRDLRAVPPRPDEFYKKFPEDNQRLMDILAKLPPLPIGSHKRTRGSDATKVRHARLPLLRLLCFAEPWRPHEAYDPPVASVNFGRLLQLPPPVEFNMSDVEKRISEYI</sequence>
<name>A0A165N406_EXIGL</name>
<evidence type="ECO:0000313" key="2">
    <source>
        <dbReference type="Proteomes" id="UP000077266"/>
    </source>
</evidence>
<organism evidence="1 2">
    <name type="scientific">Exidia glandulosa HHB12029</name>
    <dbReference type="NCBI Taxonomy" id="1314781"/>
    <lineage>
        <taxon>Eukaryota</taxon>
        <taxon>Fungi</taxon>
        <taxon>Dikarya</taxon>
        <taxon>Basidiomycota</taxon>
        <taxon>Agaricomycotina</taxon>
        <taxon>Agaricomycetes</taxon>
        <taxon>Auriculariales</taxon>
        <taxon>Exidiaceae</taxon>
        <taxon>Exidia</taxon>
    </lineage>
</organism>
<dbReference type="InParanoid" id="A0A165N406"/>
<dbReference type="OrthoDB" id="2393824at2759"/>
<gene>
    <name evidence="1" type="ORF">EXIGLDRAFT_831016</name>
</gene>
<keyword evidence="2" id="KW-1185">Reference proteome</keyword>
<proteinExistence type="predicted"/>
<dbReference type="AlphaFoldDB" id="A0A165N406"/>
<evidence type="ECO:0000313" key="1">
    <source>
        <dbReference type="EMBL" id="KZW00173.1"/>
    </source>
</evidence>
<protein>
    <submittedName>
        <fullName evidence="1">Uncharacterized protein</fullName>
    </submittedName>
</protein>